<feature type="region of interest" description="Disordered" evidence="1">
    <location>
        <begin position="41"/>
        <end position="66"/>
    </location>
</feature>
<gene>
    <name evidence="2" type="ORF">CCE01nite_17570</name>
</gene>
<dbReference type="Proteomes" id="UP000317046">
    <property type="component" value="Unassembled WGS sequence"/>
</dbReference>
<dbReference type="EMBL" id="BJLR01000016">
    <property type="protein sequence ID" value="GEA87808.1"/>
    <property type="molecule type" value="Genomic_DNA"/>
</dbReference>
<evidence type="ECO:0000313" key="3">
    <source>
        <dbReference type="Proteomes" id="UP000317046"/>
    </source>
</evidence>
<protein>
    <submittedName>
        <fullName evidence="2">Uncharacterized protein</fullName>
    </submittedName>
</protein>
<proteinExistence type="predicted"/>
<comment type="caution">
    <text evidence="2">The sequence shown here is derived from an EMBL/GenBank/DDBJ whole genome shotgun (WGS) entry which is preliminary data.</text>
</comment>
<accession>A0A4Y3KY99</accession>
<evidence type="ECO:0000256" key="1">
    <source>
        <dbReference type="SAM" id="MobiDB-lite"/>
    </source>
</evidence>
<reference evidence="2" key="1">
    <citation type="submission" date="2019-06" db="EMBL/GenBank/DDBJ databases">
        <title>Whole genome shotgun sequence of Cellulomonas cellasea NBRC 3753.</title>
        <authorList>
            <person name="Hosoyama A."/>
            <person name="Uohara A."/>
            <person name="Ohji S."/>
            <person name="Ichikawa N."/>
        </authorList>
    </citation>
    <scope>NUCLEOTIDE SEQUENCE [LARGE SCALE GENOMIC DNA]</scope>
    <source>
        <strain evidence="2">NBRC 3753</strain>
    </source>
</reference>
<keyword evidence="3" id="KW-1185">Reference proteome</keyword>
<sequence length="66" mass="7419">MLVARCWQYQRERESASDLPETWVLADALVDAALASLPDSAFENPAEPRSSGNLAGRDSLAWDWRR</sequence>
<name>A0A4Y3KY99_9CELL</name>
<organism evidence="2 3">
    <name type="scientific">Cellulomonas cellasea</name>
    <dbReference type="NCBI Taxonomy" id="43670"/>
    <lineage>
        <taxon>Bacteria</taxon>
        <taxon>Bacillati</taxon>
        <taxon>Actinomycetota</taxon>
        <taxon>Actinomycetes</taxon>
        <taxon>Micrococcales</taxon>
        <taxon>Cellulomonadaceae</taxon>
        <taxon>Cellulomonas</taxon>
    </lineage>
</organism>
<dbReference type="AlphaFoldDB" id="A0A4Y3KY99"/>
<evidence type="ECO:0000313" key="2">
    <source>
        <dbReference type="EMBL" id="GEA87808.1"/>
    </source>
</evidence>